<proteinExistence type="predicted"/>
<sequence>MVCFSNIIPNSSFLMLKKKQNEKFSFITLKQLKPTIPFKKEPTYPYLGLVHYLLLIKCLRTVNKNFNVSQLKLNE</sequence>
<organism evidence="1 2">
    <name type="scientific">Daphnia magna</name>
    <dbReference type="NCBI Taxonomy" id="35525"/>
    <lineage>
        <taxon>Eukaryota</taxon>
        <taxon>Metazoa</taxon>
        <taxon>Ecdysozoa</taxon>
        <taxon>Arthropoda</taxon>
        <taxon>Crustacea</taxon>
        <taxon>Branchiopoda</taxon>
        <taxon>Diplostraca</taxon>
        <taxon>Cladocera</taxon>
        <taxon>Anomopoda</taxon>
        <taxon>Daphniidae</taxon>
        <taxon>Daphnia</taxon>
    </lineage>
</organism>
<keyword evidence="2" id="KW-1185">Reference proteome</keyword>
<evidence type="ECO:0000313" key="1">
    <source>
        <dbReference type="EMBL" id="KZS16461.1"/>
    </source>
</evidence>
<dbReference type="Proteomes" id="UP000076858">
    <property type="component" value="Unassembled WGS sequence"/>
</dbReference>
<gene>
    <name evidence="1" type="ORF">APZ42_017848</name>
</gene>
<comment type="caution">
    <text evidence="1">The sequence shown here is derived from an EMBL/GenBank/DDBJ whole genome shotgun (WGS) entry which is preliminary data.</text>
</comment>
<accession>A0A164ZKA0</accession>
<reference evidence="1 2" key="1">
    <citation type="submission" date="2016-03" db="EMBL/GenBank/DDBJ databases">
        <title>EvidentialGene: Evidence-directed Construction of Genes on Genomes.</title>
        <authorList>
            <person name="Gilbert D.G."/>
            <person name="Choi J.-H."/>
            <person name="Mockaitis K."/>
            <person name="Colbourne J."/>
            <person name="Pfrender M."/>
        </authorList>
    </citation>
    <scope>NUCLEOTIDE SEQUENCE [LARGE SCALE GENOMIC DNA]</scope>
    <source>
        <strain evidence="1 2">Xinb3</strain>
        <tissue evidence="1">Complete organism</tissue>
    </source>
</reference>
<name>A0A164ZKA0_9CRUS</name>
<dbReference type="EMBL" id="LRGB01000715">
    <property type="protein sequence ID" value="KZS16461.1"/>
    <property type="molecule type" value="Genomic_DNA"/>
</dbReference>
<dbReference type="AlphaFoldDB" id="A0A164ZKA0"/>
<protein>
    <submittedName>
        <fullName evidence="1">Uncharacterized protein</fullName>
    </submittedName>
</protein>
<evidence type="ECO:0000313" key="2">
    <source>
        <dbReference type="Proteomes" id="UP000076858"/>
    </source>
</evidence>